<protein>
    <submittedName>
        <fullName evidence="4">Uncharacterized protein</fullName>
    </submittedName>
</protein>
<dbReference type="AlphaFoldDB" id="A0AA36CTB4"/>
<dbReference type="PROSITE" id="PS51257">
    <property type="entry name" value="PROKAR_LIPOPROTEIN"/>
    <property type="match status" value="1"/>
</dbReference>
<evidence type="ECO:0000313" key="4">
    <source>
        <dbReference type="EMBL" id="CAJ0574933.1"/>
    </source>
</evidence>
<feature type="region of interest" description="Disordered" evidence="1">
    <location>
        <begin position="836"/>
        <end position="858"/>
    </location>
</feature>
<evidence type="ECO:0000256" key="1">
    <source>
        <dbReference type="SAM" id="MobiDB-lite"/>
    </source>
</evidence>
<evidence type="ECO:0000313" key="5">
    <source>
        <dbReference type="Proteomes" id="UP001177023"/>
    </source>
</evidence>
<proteinExistence type="predicted"/>
<dbReference type="Proteomes" id="UP001177023">
    <property type="component" value="Unassembled WGS sequence"/>
</dbReference>
<feature type="region of interest" description="Disordered" evidence="1">
    <location>
        <begin position="513"/>
        <end position="548"/>
    </location>
</feature>
<feature type="signal peptide" evidence="2">
    <location>
        <begin position="1"/>
        <end position="18"/>
    </location>
</feature>
<evidence type="ECO:0000313" key="3">
    <source>
        <dbReference type="EMBL" id="CAJ0569524.1"/>
    </source>
</evidence>
<name>A0AA36CTB4_9BILA</name>
<dbReference type="EMBL" id="CATQJA010002043">
    <property type="protein sequence ID" value="CAJ0569524.1"/>
    <property type="molecule type" value="Genomic_DNA"/>
</dbReference>
<accession>A0AA36CTB4</accession>
<feature type="compositionally biased region" description="Low complexity" evidence="1">
    <location>
        <begin position="536"/>
        <end position="548"/>
    </location>
</feature>
<sequence length="947" mass="104769">MRLLNIVSFCTLLAAGAACGCEQFALTFTERVALIFYDRSAYTAIITAFEDFASTLPDPYAYDDELYAQKFIEILISYEQGGFATSLPPTPPTDAENEGKSYWIFGLTACVNGLYNDYETYSVYIQSYYDACGFATLAPSDDTTEAPATATTAPANNTYMGSWMFPFAQLRGWTWESQTWQTLYSCYSFDTTGMTQTDITAATTQCTQLTAYYCENPQQIPAEPEELNDQVGVSEFYYLIGYIFSSYEYRVSFASSFYYYMSSCASGPVELQWLQVIKDACEVKAGQSAECDDADFDADAKAIEACVQLIQQLIAEGNVEILQFIGYYMETTLGVVVTPETETFSGTVEQYTYLFVTIAESCGMEAAGFQGWIDFKAEWDAYCSGKVDIEWSVCITWIGQFFQCCCDFQPIPTALPSDSASTDLPSEEPSSDMPTEFTDYTDFTEVFPTSGSCGELSAEEQCKYIINYFYFIAQLYIDVEWRATLNGYCTTFKEEKPDCTGPEKAKAFVDQTSKCRRDKHGGSGSGSGSKEDGEGSSETTGAASAAPTDAVTAAVTDFTALVTDGPAPSGSTEECSWELFIDFSIEIWLNGNWDLLLVGANTMCETDDGTDATAVVPTGSGNGSGSGSGEDECAQIEGPTGIFFFFEIIAIECGFYETAWYSEWILKFEALWYQLDWDCGCWGEYEWTWDIEWISLIEEFLGYMTCGCEPTTPPEPTTTETGCYGIYDFIAWFCSDESRCELYEAFMTWYFDLCGYTQWELLTEEECYDAIYICLQYMIYVVENPDCEPKPAPVNNPSLHITWDTCIYTMIYWGSFEGNAEFITMINEVASECEGLASNEGSGSGSGGGSGEGVSGEEPSEPGADYCVFICKYMAVTFGCWEDAEFQSEWSSFMIGVSVAKSQSTPEDCWAQLQMLINYMTQLICGWDVSGVTGATDAITSATTASA</sequence>
<dbReference type="EMBL" id="CATQJA010002634">
    <property type="protein sequence ID" value="CAJ0574933.1"/>
    <property type="molecule type" value="Genomic_DNA"/>
</dbReference>
<feature type="compositionally biased region" description="Gly residues" evidence="1">
    <location>
        <begin position="842"/>
        <end position="854"/>
    </location>
</feature>
<reference evidence="4" key="1">
    <citation type="submission" date="2023-06" db="EMBL/GenBank/DDBJ databases">
        <authorList>
            <person name="Delattre M."/>
        </authorList>
    </citation>
    <scope>NUCLEOTIDE SEQUENCE</scope>
    <source>
        <strain evidence="4">AF72</strain>
    </source>
</reference>
<keyword evidence="2" id="KW-0732">Signal</keyword>
<comment type="caution">
    <text evidence="4">The sequence shown here is derived from an EMBL/GenBank/DDBJ whole genome shotgun (WGS) entry which is preliminary data.</text>
</comment>
<gene>
    <name evidence="4" type="ORF">MSPICULIGERA_LOCUS13253</name>
    <name evidence="3" type="ORF">MSPICULIGERA_LOCUS8001</name>
</gene>
<keyword evidence="5" id="KW-1185">Reference proteome</keyword>
<feature type="chain" id="PRO_5041588887" evidence="2">
    <location>
        <begin position="19"/>
        <end position="947"/>
    </location>
</feature>
<evidence type="ECO:0000256" key="2">
    <source>
        <dbReference type="SAM" id="SignalP"/>
    </source>
</evidence>
<organism evidence="4 5">
    <name type="scientific">Mesorhabditis spiculigera</name>
    <dbReference type="NCBI Taxonomy" id="96644"/>
    <lineage>
        <taxon>Eukaryota</taxon>
        <taxon>Metazoa</taxon>
        <taxon>Ecdysozoa</taxon>
        <taxon>Nematoda</taxon>
        <taxon>Chromadorea</taxon>
        <taxon>Rhabditida</taxon>
        <taxon>Rhabditina</taxon>
        <taxon>Rhabditomorpha</taxon>
        <taxon>Rhabditoidea</taxon>
        <taxon>Rhabditidae</taxon>
        <taxon>Mesorhabditinae</taxon>
        <taxon>Mesorhabditis</taxon>
    </lineage>
</organism>
<feature type="non-terminal residue" evidence="4">
    <location>
        <position position="947"/>
    </location>
</feature>